<proteinExistence type="predicted"/>
<keyword evidence="2" id="KW-1185">Reference proteome</keyword>
<dbReference type="Proteomes" id="UP000814140">
    <property type="component" value="Unassembled WGS sequence"/>
</dbReference>
<gene>
    <name evidence="1" type="ORF">BV25DRAFT_209420</name>
</gene>
<reference evidence="1" key="1">
    <citation type="submission" date="2021-03" db="EMBL/GenBank/DDBJ databases">
        <authorList>
            <consortium name="DOE Joint Genome Institute"/>
            <person name="Ahrendt S."/>
            <person name="Looney B.P."/>
            <person name="Miyauchi S."/>
            <person name="Morin E."/>
            <person name="Drula E."/>
            <person name="Courty P.E."/>
            <person name="Chicoki N."/>
            <person name="Fauchery L."/>
            <person name="Kohler A."/>
            <person name="Kuo A."/>
            <person name="Labutti K."/>
            <person name="Pangilinan J."/>
            <person name="Lipzen A."/>
            <person name="Riley R."/>
            <person name="Andreopoulos W."/>
            <person name="He G."/>
            <person name="Johnson J."/>
            <person name="Barry K.W."/>
            <person name="Grigoriev I.V."/>
            <person name="Nagy L."/>
            <person name="Hibbett D."/>
            <person name="Henrissat B."/>
            <person name="Matheny P.B."/>
            <person name="Labbe J."/>
            <person name="Martin F."/>
        </authorList>
    </citation>
    <scope>NUCLEOTIDE SEQUENCE</scope>
    <source>
        <strain evidence="1">HHB10654</strain>
    </source>
</reference>
<evidence type="ECO:0000313" key="2">
    <source>
        <dbReference type="Proteomes" id="UP000814140"/>
    </source>
</evidence>
<organism evidence="1 2">
    <name type="scientific">Artomyces pyxidatus</name>
    <dbReference type="NCBI Taxonomy" id="48021"/>
    <lineage>
        <taxon>Eukaryota</taxon>
        <taxon>Fungi</taxon>
        <taxon>Dikarya</taxon>
        <taxon>Basidiomycota</taxon>
        <taxon>Agaricomycotina</taxon>
        <taxon>Agaricomycetes</taxon>
        <taxon>Russulales</taxon>
        <taxon>Auriscalpiaceae</taxon>
        <taxon>Artomyces</taxon>
    </lineage>
</organism>
<dbReference type="EMBL" id="MU277197">
    <property type="protein sequence ID" value="KAI0064931.1"/>
    <property type="molecule type" value="Genomic_DNA"/>
</dbReference>
<reference evidence="1" key="2">
    <citation type="journal article" date="2022" name="New Phytol.">
        <title>Evolutionary transition to the ectomycorrhizal habit in the genomes of a hyperdiverse lineage of mushroom-forming fungi.</title>
        <authorList>
            <person name="Looney B."/>
            <person name="Miyauchi S."/>
            <person name="Morin E."/>
            <person name="Drula E."/>
            <person name="Courty P.E."/>
            <person name="Kohler A."/>
            <person name="Kuo A."/>
            <person name="LaButti K."/>
            <person name="Pangilinan J."/>
            <person name="Lipzen A."/>
            <person name="Riley R."/>
            <person name="Andreopoulos W."/>
            <person name="He G."/>
            <person name="Johnson J."/>
            <person name="Nolan M."/>
            <person name="Tritt A."/>
            <person name="Barry K.W."/>
            <person name="Grigoriev I.V."/>
            <person name="Nagy L.G."/>
            <person name="Hibbett D."/>
            <person name="Henrissat B."/>
            <person name="Matheny P.B."/>
            <person name="Labbe J."/>
            <person name="Martin F.M."/>
        </authorList>
    </citation>
    <scope>NUCLEOTIDE SEQUENCE</scope>
    <source>
        <strain evidence="1">HHB10654</strain>
    </source>
</reference>
<evidence type="ECO:0000313" key="1">
    <source>
        <dbReference type="EMBL" id="KAI0064931.1"/>
    </source>
</evidence>
<name>A0ACB8T9U1_9AGAM</name>
<accession>A0ACB8T9U1</accession>
<comment type="caution">
    <text evidence="1">The sequence shown here is derived from an EMBL/GenBank/DDBJ whole genome shotgun (WGS) entry which is preliminary data.</text>
</comment>
<sequence>MSSYRQQPELSSTFPSPSASFSSSTGGISPSDPSPIMPTTPRSTLPSPHEATTGMSTLSVTYHERDRDVVVGRPPHSSSENRSAAHNDNSSAPNRPGKNQPSVIQGSESWRRDHDTGLPLRSGTSQPSSHPLRPW</sequence>
<protein>
    <submittedName>
        <fullName evidence="1">Uncharacterized protein</fullName>
    </submittedName>
</protein>